<dbReference type="Pfam" id="PF02913">
    <property type="entry name" value="FAD-oxidase_C"/>
    <property type="match status" value="1"/>
</dbReference>
<evidence type="ECO:0000256" key="3">
    <source>
        <dbReference type="ARBA" id="ARBA00022827"/>
    </source>
</evidence>
<dbReference type="EMBL" id="FNNZ01000013">
    <property type="protein sequence ID" value="SDX06007.1"/>
    <property type="molecule type" value="Genomic_DNA"/>
</dbReference>
<gene>
    <name evidence="6" type="ORF">SAMN05421783_11373</name>
</gene>
<evidence type="ECO:0000313" key="7">
    <source>
        <dbReference type="Proteomes" id="UP000198816"/>
    </source>
</evidence>
<name>A0A1H2YLH0_THIRO</name>
<dbReference type="STRING" id="1058.SAMN05421783_11373"/>
<dbReference type="AlphaFoldDB" id="A0A1H2YLH0"/>
<keyword evidence="3" id="KW-0274">FAD</keyword>
<dbReference type="GO" id="GO:0071949">
    <property type="term" value="F:FAD binding"/>
    <property type="evidence" value="ECO:0007669"/>
    <property type="project" value="InterPro"/>
</dbReference>
<reference evidence="7" key="1">
    <citation type="submission" date="2016-10" db="EMBL/GenBank/DDBJ databases">
        <authorList>
            <person name="Varghese N."/>
            <person name="Submissions S."/>
        </authorList>
    </citation>
    <scope>NUCLEOTIDE SEQUENCE [LARGE SCALE GENOMIC DNA]</scope>
    <source>
        <strain evidence="7">DSM 217</strain>
    </source>
</reference>
<dbReference type="SUPFAM" id="SSF56176">
    <property type="entry name" value="FAD-binding/transporter-associated domain-like"/>
    <property type="match status" value="1"/>
</dbReference>
<dbReference type="InterPro" id="IPR016169">
    <property type="entry name" value="FAD-bd_PCMH_sub2"/>
</dbReference>
<keyword evidence="7" id="KW-1185">Reference proteome</keyword>
<evidence type="ECO:0000256" key="4">
    <source>
        <dbReference type="ARBA" id="ARBA00023002"/>
    </source>
</evidence>
<evidence type="ECO:0000259" key="5">
    <source>
        <dbReference type="PROSITE" id="PS51387"/>
    </source>
</evidence>
<proteinExistence type="predicted"/>
<organism evidence="6 7">
    <name type="scientific">Thiocapsa roseopersicina</name>
    <dbReference type="NCBI Taxonomy" id="1058"/>
    <lineage>
        <taxon>Bacteria</taxon>
        <taxon>Pseudomonadati</taxon>
        <taxon>Pseudomonadota</taxon>
        <taxon>Gammaproteobacteria</taxon>
        <taxon>Chromatiales</taxon>
        <taxon>Chromatiaceae</taxon>
        <taxon>Thiocapsa</taxon>
    </lineage>
</organism>
<dbReference type="InterPro" id="IPR016164">
    <property type="entry name" value="FAD-linked_Oxase-like_C"/>
</dbReference>
<dbReference type="InterPro" id="IPR006094">
    <property type="entry name" value="Oxid_FAD_bind_N"/>
</dbReference>
<comment type="cofactor">
    <cofactor evidence="1">
        <name>FAD</name>
        <dbReference type="ChEBI" id="CHEBI:57692"/>
    </cofactor>
</comment>
<dbReference type="PROSITE" id="PS51387">
    <property type="entry name" value="FAD_PCMH"/>
    <property type="match status" value="1"/>
</dbReference>
<dbReference type="SUPFAM" id="SSF55103">
    <property type="entry name" value="FAD-linked oxidases, C-terminal domain"/>
    <property type="match status" value="1"/>
</dbReference>
<feature type="domain" description="FAD-binding PCMH-type" evidence="5">
    <location>
        <begin position="1"/>
        <end position="180"/>
    </location>
</feature>
<dbReference type="NCBIfam" id="NF008439">
    <property type="entry name" value="PRK11282.1"/>
    <property type="match status" value="1"/>
</dbReference>
<dbReference type="RefSeq" id="WP_093033352.1">
    <property type="nucleotide sequence ID" value="NZ_FNNZ01000013.1"/>
</dbReference>
<dbReference type="InterPro" id="IPR016166">
    <property type="entry name" value="FAD-bd_PCMH"/>
</dbReference>
<dbReference type="GO" id="GO:0016491">
    <property type="term" value="F:oxidoreductase activity"/>
    <property type="evidence" value="ECO:0007669"/>
    <property type="project" value="UniProtKB-KW"/>
</dbReference>
<accession>A0A1H2YLH0</accession>
<protein>
    <submittedName>
        <fullName evidence="6">Glycolate oxidase FAD binding subunit</fullName>
    </submittedName>
</protein>
<dbReference type="PANTHER" id="PTHR11748">
    <property type="entry name" value="D-LACTATE DEHYDROGENASE"/>
    <property type="match status" value="1"/>
</dbReference>
<dbReference type="Pfam" id="PF01565">
    <property type="entry name" value="FAD_binding_4"/>
    <property type="match status" value="1"/>
</dbReference>
<keyword evidence="2" id="KW-0285">Flavoprotein</keyword>
<dbReference type="PANTHER" id="PTHR11748:SF103">
    <property type="entry name" value="GLYCOLATE OXIDASE SUBUNIT GLCE"/>
    <property type="match status" value="1"/>
</dbReference>
<dbReference type="OrthoDB" id="9811557at2"/>
<dbReference type="Gene3D" id="3.30.465.10">
    <property type="match status" value="1"/>
</dbReference>
<evidence type="ECO:0000256" key="2">
    <source>
        <dbReference type="ARBA" id="ARBA00022630"/>
    </source>
</evidence>
<dbReference type="Gene3D" id="1.10.45.10">
    <property type="entry name" value="Vanillyl-alcohol Oxidase, Chain A, domain 4"/>
    <property type="match status" value="1"/>
</dbReference>
<dbReference type="InterPro" id="IPR016171">
    <property type="entry name" value="Vanillyl_alc_oxidase_C-sub2"/>
</dbReference>
<keyword evidence="4" id="KW-0560">Oxidoreductase</keyword>
<dbReference type="Proteomes" id="UP000198816">
    <property type="component" value="Unassembled WGS sequence"/>
</dbReference>
<evidence type="ECO:0000256" key="1">
    <source>
        <dbReference type="ARBA" id="ARBA00001974"/>
    </source>
</evidence>
<dbReference type="InterPro" id="IPR004113">
    <property type="entry name" value="FAD-bd_oxidored_4_C"/>
</dbReference>
<evidence type="ECO:0000313" key="6">
    <source>
        <dbReference type="EMBL" id="SDX06007.1"/>
    </source>
</evidence>
<dbReference type="InterPro" id="IPR036318">
    <property type="entry name" value="FAD-bd_PCMH-like_sf"/>
</dbReference>
<sequence length="365" mass="38706">MSNDLTAELQDRVRHAADASLPLRLEGNGTKSWLGRAVDGDVMSLSGHNGILNYQHKELVVTARCGTPLREIEAALAEQGQMLPFEPPHFADASEGGGSALGATLGGTIACGLSGPARPYAGSARDLVLGTRVLTGRAEVLRFGGEVMKNVAGYDISRLMTGAFGTLGVLLDISVKVLPIPTTGRTLVQTCSQAEAIARMTGWAAKPLPISATCFDGEQLWVRLSGNHGGVSAAAERIGGEAIDDGDALAFWRDRIREQRHPFFAGEGPLWRVSVPPTVAPLALPGAQLIEWGGAQRWLRSDAEAEVIRAAVGSVGGHATLFRGGDRRSEVFHPLPAGLMTLHREMKRAFDPNGILNPGRLYATL</sequence>